<keyword evidence="3" id="KW-0808">Transferase</keyword>
<sequence>MRGVDQPYLPKPATHVSMAQSEHNPFANIHWVQGGDGREIELLRYIYSLPNFEELRDSPSKIIDAIDQYGRDKNYLMNVGSAKGAIVTNLIATVKPQVMVELGGYVGYSAILFGDAVRRAGGERYYSLERSPEFGAVSRLLLDLAGLSNFVEIVIGPSDVSLCNMHSSGGVKRIDMLFLDHYKPAYVADLKLCEQLGMIVPGSVLAADNVISPGNPPYLKYVRSSIEEKRRAAANPTSSRGYDLDGFSNSTVNRFGNSGEKALAAVDIFGNPNLIYKSRLVNSFEPTGEPDGVEITRCIGIGKRPDSRL</sequence>
<dbReference type="Gene3D" id="3.40.50.150">
    <property type="entry name" value="Vaccinia Virus protein VP39"/>
    <property type="match status" value="1"/>
</dbReference>
<keyword evidence="5" id="KW-0128">Catecholamine metabolism</keyword>
<keyword evidence="4" id="KW-0949">S-adenosyl-L-methionine</keyword>
<dbReference type="GO" id="GO:0006584">
    <property type="term" value="P:catecholamine metabolic process"/>
    <property type="evidence" value="ECO:0007669"/>
    <property type="project" value="UniProtKB-KW"/>
</dbReference>
<dbReference type="GO" id="GO:0032259">
    <property type="term" value="P:methylation"/>
    <property type="evidence" value="ECO:0007669"/>
    <property type="project" value="UniProtKB-KW"/>
</dbReference>
<gene>
    <name evidence="7" type="ORF">EMCG_05806</name>
</gene>
<evidence type="ECO:0000256" key="1">
    <source>
        <dbReference type="ARBA" id="ARBA00012880"/>
    </source>
</evidence>
<dbReference type="GO" id="GO:0008171">
    <property type="term" value="F:O-methyltransferase activity"/>
    <property type="evidence" value="ECO:0007669"/>
    <property type="project" value="InterPro"/>
</dbReference>
<dbReference type="PROSITE" id="PS51682">
    <property type="entry name" value="SAM_OMT_I"/>
    <property type="match status" value="1"/>
</dbReference>
<evidence type="ECO:0000256" key="6">
    <source>
        <dbReference type="ARBA" id="ARBA00023453"/>
    </source>
</evidence>
<dbReference type="SUPFAM" id="SSF53335">
    <property type="entry name" value="S-adenosyl-L-methionine-dependent methyltransferases"/>
    <property type="match status" value="1"/>
</dbReference>
<organism evidence="7 8">
    <name type="scientific">[Emmonsia] crescens</name>
    <dbReference type="NCBI Taxonomy" id="73230"/>
    <lineage>
        <taxon>Eukaryota</taxon>
        <taxon>Fungi</taxon>
        <taxon>Dikarya</taxon>
        <taxon>Ascomycota</taxon>
        <taxon>Pezizomycotina</taxon>
        <taxon>Eurotiomycetes</taxon>
        <taxon>Eurotiomycetidae</taxon>
        <taxon>Onygenales</taxon>
        <taxon>Ajellomycetaceae</taxon>
        <taxon>Emergomyces</taxon>
    </lineage>
</organism>
<accession>A0A0G2ICY8</accession>
<name>A0A0G2ICY8_9EURO</name>
<dbReference type="PANTHER" id="PTHR43836:SF2">
    <property type="entry name" value="CATECHOL O-METHYLTRANSFERASE 1-RELATED"/>
    <property type="match status" value="1"/>
</dbReference>
<dbReference type="EC" id="2.1.1.6" evidence="1"/>
<dbReference type="Proteomes" id="UP000034164">
    <property type="component" value="Unassembled WGS sequence"/>
</dbReference>
<dbReference type="InterPro" id="IPR029063">
    <property type="entry name" value="SAM-dependent_MTases_sf"/>
</dbReference>
<evidence type="ECO:0000256" key="3">
    <source>
        <dbReference type="ARBA" id="ARBA00022679"/>
    </source>
</evidence>
<comment type="caution">
    <text evidence="7">The sequence shown here is derived from an EMBL/GenBank/DDBJ whole genome shotgun (WGS) entry which is preliminary data.</text>
</comment>
<evidence type="ECO:0000256" key="2">
    <source>
        <dbReference type="ARBA" id="ARBA00022603"/>
    </source>
</evidence>
<dbReference type="EMBL" id="LCZI01000096">
    <property type="protein sequence ID" value="KKZ68522.1"/>
    <property type="molecule type" value="Genomic_DNA"/>
</dbReference>
<keyword evidence="2" id="KW-0489">Methyltransferase</keyword>
<dbReference type="InterPro" id="IPR002935">
    <property type="entry name" value="SAM_O-MeTrfase"/>
</dbReference>
<dbReference type="Pfam" id="PF13578">
    <property type="entry name" value="Methyltransf_24"/>
    <property type="match status" value="1"/>
</dbReference>
<evidence type="ECO:0000313" key="8">
    <source>
        <dbReference type="Proteomes" id="UP000034164"/>
    </source>
</evidence>
<dbReference type="VEuPathDB" id="FungiDB:EMCG_05806"/>
<evidence type="ECO:0000256" key="4">
    <source>
        <dbReference type="ARBA" id="ARBA00022691"/>
    </source>
</evidence>
<reference evidence="8" key="1">
    <citation type="journal article" date="2015" name="PLoS Genet.">
        <title>The dynamic genome and transcriptome of the human fungal pathogen Blastomyces and close relative Emmonsia.</title>
        <authorList>
            <person name="Munoz J.F."/>
            <person name="Gauthier G.M."/>
            <person name="Desjardins C.A."/>
            <person name="Gallo J.E."/>
            <person name="Holder J."/>
            <person name="Sullivan T.D."/>
            <person name="Marty A.J."/>
            <person name="Carmen J.C."/>
            <person name="Chen Z."/>
            <person name="Ding L."/>
            <person name="Gujja S."/>
            <person name="Magrini V."/>
            <person name="Misas E."/>
            <person name="Mitreva M."/>
            <person name="Priest M."/>
            <person name="Saif S."/>
            <person name="Whiston E.A."/>
            <person name="Young S."/>
            <person name="Zeng Q."/>
            <person name="Goldman W.E."/>
            <person name="Mardis E.R."/>
            <person name="Taylor J.W."/>
            <person name="McEwen J.G."/>
            <person name="Clay O.K."/>
            <person name="Klein B.S."/>
            <person name="Cuomo C.A."/>
        </authorList>
    </citation>
    <scope>NUCLEOTIDE SEQUENCE [LARGE SCALE GENOMIC DNA]</scope>
    <source>
        <strain evidence="8">UAMH 3008</strain>
    </source>
</reference>
<evidence type="ECO:0000256" key="5">
    <source>
        <dbReference type="ARBA" id="ARBA00022939"/>
    </source>
</evidence>
<dbReference type="AlphaFoldDB" id="A0A0G2ICY8"/>
<comment type="similarity">
    <text evidence="6">Belongs to the class I-like SAM-binding methyltransferase superfamily. Cation-dependent O-methyltransferase family.</text>
</comment>
<dbReference type="OrthoDB" id="186626at2759"/>
<dbReference type="PANTHER" id="PTHR43836">
    <property type="entry name" value="CATECHOL O-METHYLTRANSFERASE 1-RELATED"/>
    <property type="match status" value="1"/>
</dbReference>
<evidence type="ECO:0000313" key="7">
    <source>
        <dbReference type="EMBL" id="KKZ68522.1"/>
    </source>
</evidence>
<proteinExistence type="inferred from homology"/>
<protein>
    <recommendedName>
        <fullName evidence="1">catechol O-methyltransferase</fullName>
        <ecNumber evidence="1">2.1.1.6</ecNumber>
    </recommendedName>
</protein>